<dbReference type="PROSITE" id="PS00902">
    <property type="entry name" value="GLUTAMATE_5_KINASE"/>
    <property type="match status" value="1"/>
</dbReference>
<comment type="pathway">
    <text evidence="8">Amino-acid biosynthesis; L-proline biosynthesis; L-glutamate 5-semialdehyde from L-glutamate: step 1/2.</text>
</comment>
<evidence type="ECO:0000256" key="5">
    <source>
        <dbReference type="ARBA" id="ARBA00022741"/>
    </source>
</evidence>
<keyword evidence="4 8" id="KW-0808">Transferase</keyword>
<feature type="domain" description="Aspartate/glutamate/uridylate kinase" evidence="9">
    <location>
        <begin position="10"/>
        <end position="243"/>
    </location>
</feature>
<evidence type="ECO:0000256" key="1">
    <source>
        <dbReference type="ARBA" id="ARBA00022490"/>
    </source>
</evidence>
<comment type="subcellular location">
    <subcellularLocation>
        <location evidence="8">Cytoplasm</location>
    </subcellularLocation>
</comment>
<comment type="function">
    <text evidence="8">Catalyzes the transfer of a phosphate group to glutamate to form L-glutamate 5-phosphate.</text>
</comment>
<evidence type="ECO:0000256" key="8">
    <source>
        <dbReference type="HAMAP-Rule" id="MF_00456"/>
    </source>
</evidence>
<dbReference type="PRINTS" id="PR00474">
    <property type="entry name" value="GLU5KINASE"/>
</dbReference>
<reference evidence="11" key="1">
    <citation type="submission" date="2017-08" db="EMBL/GenBank/DDBJ databases">
        <authorList>
            <person name="Varghese N."/>
            <person name="Submissions S."/>
        </authorList>
    </citation>
    <scope>NUCLEOTIDE SEQUENCE [LARGE SCALE GENOMIC DNA]</scope>
    <source>
        <strain evidence="11">DSM 23173</strain>
    </source>
</reference>
<evidence type="ECO:0000256" key="7">
    <source>
        <dbReference type="ARBA" id="ARBA00022840"/>
    </source>
</evidence>
<dbReference type="PANTHER" id="PTHR43654">
    <property type="entry name" value="GLUTAMATE 5-KINASE"/>
    <property type="match status" value="1"/>
</dbReference>
<dbReference type="Gene3D" id="3.40.1160.10">
    <property type="entry name" value="Acetylglutamate kinase-like"/>
    <property type="match status" value="1"/>
</dbReference>
<dbReference type="AlphaFoldDB" id="A0A285UMK9"/>
<sequence>MNRDILKDVNRVVIKIGTNSIMKSINKINYHKIDRLAFVCATLRQQGCDVVLVASGAVGIGASVMNLDEYPEDIAEKQALASVGQGELINLYSRFFQHYDQHVGQILMTRDIINYPNSYANCQTAINTLLKNNIIPIINENDAVYVDESGHCSKFGENDTLSAVVSEVIDADLLIILSDIDGLFDANPHTEVDAKLIPFVGEIDEEILDMAGGAGSVFSTGGMETKLGAAKRVMDNDKSMIIASAKDPTIVFDILNGEDVGTLFKKETVELMIQGENE</sequence>
<dbReference type="InterPro" id="IPR011529">
    <property type="entry name" value="Glu_5kinase"/>
</dbReference>
<evidence type="ECO:0000256" key="2">
    <source>
        <dbReference type="ARBA" id="ARBA00022605"/>
    </source>
</evidence>
<name>A0A285UMK9_9STAP</name>
<dbReference type="InterPro" id="IPR036393">
    <property type="entry name" value="AceGlu_kinase-like_sf"/>
</dbReference>
<evidence type="ECO:0000259" key="9">
    <source>
        <dbReference type="Pfam" id="PF00696"/>
    </source>
</evidence>
<dbReference type="InterPro" id="IPR001048">
    <property type="entry name" value="Asp/Glu/Uridylate_kinase"/>
</dbReference>
<feature type="binding site" evidence="8">
    <location>
        <position position="158"/>
    </location>
    <ligand>
        <name>substrate</name>
    </ligand>
</feature>
<dbReference type="EC" id="2.7.2.11" evidence="8"/>
<dbReference type="GO" id="GO:0055129">
    <property type="term" value="P:L-proline biosynthetic process"/>
    <property type="evidence" value="ECO:0007669"/>
    <property type="project" value="UniProtKB-UniRule"/>
</dbReference>
<organism evidence="10 11">
    <name type="scientific">Salinicoccus kekensis</name>
    <dbReference type="NCBI Taxonomy" id="714307"/>
    <lineage>
        <taxon>Bacteria</taxon>
        <taxon>Bacillati</taxon>
        <taxon>Bacillota</taxon>
        <taxon>Bacilli</taxon>
        <taxon>Bacillales</taxon>
        <taxon>Staphylococcaceae</taxon>
        <taxon>Salinicoccus</taxon>
    </lineage>
</organism>
<comment type="similarity">
    <text evidence="8">Belongs to the glutamate 5-kinase family.</text>
</comment>
<dbReference type="GO" id="GO:0005829">
    <property type="term" value="C:cytosol"/>
    <property type="evidence" value="ECO:0007669"/>
    <property type="project" value="TreeGrafter"/>
</dbReference>
<evidence type="ECO:0000313" key="11">
    <source>
        <dbReference type="Proteomes" id="UP000219412"/>
    </source>
</evidence>
<dbReference type="UniPathway" id="UPA00098">
    <property type="reaction ID" value="UER00359"/>
</dbReference>
<dbReference type="InterPro" id="IPR041739">
    <property type="entry name" value="G5K_ProB"/>
</dbReference>
<dbReference type="Pfam" id="PF00696">
    <property type="entry name" value="AA_kinase"/>
    <property type="match status" value="1"/>
</dbReference>
<dbReference type="NCBIfam" id="TIGR01027">
    <property type="entry name" value="proB"/>
    <property type="match status" value="1"/>
</dbReference>
<dbReference type="GO" id="GO:0004349">
    <property type="term" value="F:glutamate 5-kinase activity"/>
    <property type="evidence" value="ECO:0007669"/>
    <property type="project" value="UniProtKB-UniRule"/>
</dbReference>
<dbReference type="PIRSF" id="PIRSF000729">
    <property type="entry name" value="GK"/>
    <property type="match status" value="1"/>
</dbReference>
<feature type="binding site" evidence="8">
    <location>
        <begin position="220"/>
        <end position="226"/>
    </location>
    <ligand>
        <name>ATP</name>
        <dbReference type="ChEBI" id="CHEBI:30616"/>
    </ligand>
</feature>
<dbReference type="EMBL" id="OBQF01000004">
    <property type="protein sequence ID" value="SOC43154.1"/>
    <property type="molecule type" value="Genomic_DNA"/>
</dbReference>
<keyword evidence="1 8" id="KW-0963">Cytoplasm</keyword>
<feature type="binding site" evidence="8">
    <location>
        <position position="142"/>
    </location>
    <ligand>
        <name>substrate</name>
    </ligand>
</feature>
<comment type="catalytic activity">
    <reaction evidence="8">
        <text>L-glutamate + ATP = L-glutamyl 5-phosphate + ADP</text>
        <dbReference type="Rhea" id="RHEA:14877"/>
        <dbReference type="ChEBI" id="CHEBI:29985"/>
        <dbReference type="ChEBI" id="CHEBI:30616"/>
        <dbReference type="ChEBI" id="CHEBI:58274"/>
        <dbReference type="ChEBI" id="CHEBI:456216"/>
        <dbReference type="EC" id="2.7.2.11"/>
    </reaction>
</comment>
<keyword evidence="6 8" id="KW-0418">Kinase</keyword>
<keyword evidence="5 8" id="KW-0547">Nucleotide-binding</keyword>
<evidence type="ECO:0000256" key="3">
    <source>
        <dbReference type="ARBA" id="ARBA00022650"/>
    </source>
</evidence>
<evidence type="ECO:0000313" key="10">
    <source>
        <dbReference type="EMBL" id="SOC43154.1"/>
    </source>
</evidence>
<dbReference type="HAMAP" id="MF_00456">
    <property type="entry name" value="ProB"/>
    <property type="match status" value="1"/>
</dbReference>
<feature type="binding site" evidence="8">
    <location>
        <begin position="178"/>
        <end position="179"/>
    </location>
    <ligand>
        <name>ATP</name>
        <dbReference type="ChEBI" id="CHEBI:30616"/>
    </ligand>
</feature>
<gene>
    <name evidence="8" type="primary">proB</name>
    <name evidence="10" type="ORF">SAMN05878391_1908</name>
</gene>
<proteinExistence type="inferred from homology"/>
<dbReference type="InterPro" id="IPR019797">
    <property type="entry name" value="Glutamate_5-kinase_CS"/>
</dbReference>
<dbReference type="CDD" id="cd04242">
    <property type="entry name" value="AAK_G5K_ProB"/>
    <property type="match status" value="1"/>
</dbReference>
<keyword evidence="3 8" id="KW-0641">Proline biosynthesis</keyword>
<dbReference type="InterPro" id="IPR001057">
    <property type="entry name" value="Glu/AcGlu_kinase"/>
</dbReference>
<evidence type="ECO:0000256" key="6">
    <source>
        <dbReference type="ARBA" id="ARBA00022777"/>
    </source>
</evidence>
<dbReference type="InterPro" id="IPR005715">
    <property type="entry name" value="Glu_5kinase/COase_Synthase"/>
</dbReference>
<dbReference type="Proteomes" id="UP000219412">
    <property type="component" value="Unassembled WGS sequence"/>
</dbReference>
<keyword evidence="7 8" id="KW-0067">ATP-binding</keyword>
<protein>
    <recommendedName>
        <fullName evidence="8">Glutamate 5-kinase</fullName>
        <ecNumber evidence="8">2.7.2.11</ecNumber>
    </recommendedName>
    <alternativeName>
        <fullName evidence="8">Gamma-glutamyl kinase</fullName>
        <shortName evidence="8">GK</shortName>
    </alternativeName>
</protein>
<dbReference type="FunFam" id="3.40.1160.10:FF:000018">
    <property type="entry name" value="Glutamate 5-kinase"/>
    <property type="match status" value="1"/>
</dbReference>
<evidence type="ECO:0000256" key="4">
    <source>
        <dbReference type="ARBA" id="ARBA00022679"/>
    </source>
</evidence>
<accession>A0A285UMK9</accession>
<dbReference type="OrthoDB" id="9804434at2"/>
<feature type="binding site" evidence="8">
    <location>
        <position position="15"/>
    </location>
    <ligand>
        <name>ATP</name>
        <dbReference type="ChEBI" id="CHEBI:30616"/>
    </ligand>
</feature>
<dbReference type="RefSeq" id="WP_097041473.1">
    <property type="nucleotide sequence ID" value="NZ_OBQF01000004.1"/>
</dbReference>
<keyword evidence="2 8" id="KW-0028">Amino-acid biosynthesis</keyword>
<feature type="binding site" evidence="8">
    <location>
        <position position="55"/>
    </location>
    <ligand>
        <name>substrate</name>
    </ligand>
</feature>
<keyword evidence="11" id="KW-1185">Reference proteome</keyword>
<dbReference type="PANTHER" id="PTHR43654:SF1">
    <property type="entry name" value="ISOPENTENYL PHOSPHATE KINASE"/>
    <property type="match status" value="1"/>
</dbReference>
<dbReference type="GO" id="GO:0005524">
    <property type="term" value="F:ATP binding"/>
    <property type="evidence" value="ECO:0007669"/>
    <property type="project" value="UniProtKB-KW"/>
</dbReference>
<dbReference type="SUPFAM" id="SSF53633">
    <property type="entry name" value="Carbamate kinase-like"/>
    <property type="match status" value="1"/>
</dbReference>